<dbReference type="AlphaFoldDB" id="A0A851VV77"/>
<name>A0A851VV77_9PASS</name>
<dbReference type="PANTHER" id="PTHR13410:SF9">
    <property type="entry name" value="PROTEIN PBDC1"/>
    <property type="match status" value="1"/>
</dbReference>
<proteinExistence type="predicted"/>
<feature type="non-terminal residue" evidence="2">
    <location>
        <position position="1"/>
    </location>
</feature>
<keyword evidence="3" id="KW-1185">Reference proteome</keyword>
<evidence type="ECO:0000259" key="1">
    <source>
        <dbReference type="Pfam" id="PF04669"/>
    </source>
</evidence>
<dbReference type="GO" id="GO:0005737">
    <property type="term" value="C:cytoplasm"/>
    <property type="evidence" value="ECO:0007669"/>
    <property type="project" value="TreeGrafter"/>
</dbReference>
<reference evidence="2" key="1">
    <citation type="submission" date="2019-09" db="EMBL/GenBank/DDBJ databases">
        <title>Bird 10,000 Genomes (B10K) Project - Family phase.</title>
        <authorList>
            <person name="Zhang G."/>
        </authorList>
    </citation>
    <scope>NUCLEOTIDE SEQUENCE</scope>
    <source>
        <strain evidence="2">OUT-0061</strain>
        <tissue evidence="2">Blood</tissue>
    </source>
</reference>
<feature type="domain" description="Polysaccharide biosynthesis" evidence="1">
    <location>
        <begin position="44"/>
        <end position="128"/>
    </location>
</feature>
<dbReference type="Proteomes" id="UP000659062">
    <property type="component" value="Unassembled WGS sequence"/>
</dbReference>
<dbReference type="PANTHER" id="PTHR13410">
    <property type="entry name" value="PROTEIN PBDC1"/>
    <property type="match status" value="1"/>
</dbReference>
<evidence type="ECO:0000313" key="2">
    <source>
        <dbReference type="EMBL" id="NXD43693.1"/>
    </source>
</evidence>
<evidence type="ECO:0000313" key="3">
    <source>
        <dbReference type="Proteomes" id="UP000659062"/>
    </source>
</evidence>
<feature type="non-terminal residue" evidence="2">
    <location>
        <position position="130"/>
    </location>
</feature>
<dbReference type="Gene3D" id="1.10.3560.10">
    <property type="entry name" value="yst0336 like domain"/>
    <property type="match status" value="1"/>
</dbReference>
<dbReference type="InterPro" id="IPR021148">
    <property type="entry name" value="Polysacc_synth_dom"/>
</dbReference>
<dbReference type="InterPro" id="IPR008476">
    <property type="entry name" value="PBDC1_metazoa/fungi"/>
</dbReference>
<dbReference type="OrthoDB" id="10248897at2759"/>
<accession>A0A851VV77</accession>
<sequence length="130" mass="15018">PRLELAWAVRAHQHAQVHFNVSLGALRLGGDFWGSQLSLQLPPQLISSVDPKFLSLTKVDDRIYEEFRRSFPELRVDVLEPEELKSEAAKEKWRPFCLSFEEVVEDFNFGTLLRLDSRRDYSEENSILGG</sequence>
<dbReference type="EMBL" id="WBNE01000107">
    <property type="protein sequence ID" value="NXD43693.1"/>
    <property type="molecule type" value="Genomic_DNA"/>
</dbReference>
<gene>
    <name evidence="2" type="primary">Pbdc1</name>
    <name evidence="2" type="ORF">COPSEC_R06705</name>
</gene>
<protein>
    <submittedName>
        <fullName evidence="2">PBDC1 protein</fullName>
    </submittedName>
</protein>
<dbReference type="Pfam" id="PF04669">
    <property type="entry name" value="PBDC1"/>
    <property type="match status" value="1"/>
</dbReference>
<comment type="caution">
    <text evidence="2">The sequence shown here is derived from an EMBL/GenBank/DDBJ whole genome shotgun (WGS) entry which is preliminary data.</text>
</comment>
<dbReference type="InterPro" id="IPR023139">
    <property type="entry name" value="PBDC1-like_dom_sf"/>
</dbReference>
<organism evidence="2 3">
    <name type="scientific">Copsychus sechellarum</name>
    <dbReference type="NCBI Taxonomy" id="797021"/>
    <lineage>
        <taxon>Eukaryota</taxon>
        <taxon>Metazoa</taxon>
        <taxon>Chordata</taxon>
        <taxon>Craniata</taxon>
        <taxon>Vertebrata</taxon>
        <taxon>Euteleostomi</taxon>
        <taxon>Archelosauria</taxon>
        <taxon>Archosauria</taxon>
        <taxon>Dinosauria</taxon>
        <taxon>Saurischia</taxon>
        <taxon>Theropoda</taxon>
        <taxon>Coelurosauria</taxon>
        <taxon>Aves</taxon>
        <taxon>Neognathae</taxon>
        <taxon>Neoaves</taxon>
        <taxon>Telluraves</taxon>
        <taxon>Australaves</taxon>
        <taxon>Passeriformes</taxon>
        <taxon>Muscicapidae</taxon>
        <taxon>Copsychus</taxon>
    </lineage>
</organism>